<dbReference type="Proteomes" id="UP000799767">
    <property type="component" value="Unassembled WGS sequence"/>
</dbReference>
<evidence type="ECO:0000256" key="2">
    <source>
        <dbReference type="SAM" id="Coils"/>
    </source>
</evidence>
<dbReference type="RefSeq" id="XP_033592824.1">
    <property type="nucleotide sequence ID" value="XM_033730601.1"/>
</dbReference>
<dbReference type="CDD" id="cd22887">
    <property type="entry name" value="Atg16_CCD"/>
    <property type="match status" value="1"/>
</dbReference>
<dbReference type="Gene3D" id="1.20.5.170">
    <property type="match status" value="1"/>
</dbReference>
<protein>
    <submittedName>
        <fullName evidence="5">Autophagy-related protein 16</fullName>
    </submittedName>
</protein>
<accession>A0A6A6Q1V6</accession>
<sequence length="201" mass="22473">MSDWLEQYSAALDQRDAREQVHKRYIDAYTKLADKSASAISNRSNAVPTSPISAVRTSTPTAKGKAATIASDKTDDPLSTLRTDLAATQKARAALQAQVDDLTTSLKTLEAQSKASTTQIALLTRQKVDGERKLRDRDEEIRGKSKLVTEAQDEMVALSLQLNMAEQTSEKLQKDNKELLDRWMTSKREEADRMNRDSSWQ</sequence>
<comment type="similarity">
    <text evidence="1">Belongs to the ATG16 family.</text>
</comment>
<dbReference type="AlphaFoldDB" id="A0A6A6Q1V6"/>
<proteinExistence type="inferred from homology"/>
<dbReference type="OrthoDB" id="8949486at2759"/>
<feature type="region of interest" description="Disordered" evidence="3">
    <location>
        <begin position="37"/>
        <end position="60"/>
    </location>
</feature>
<feature type="compositionally biased region" description="Polar residues" evidence="3">
    <location>
        <begin position="38"/>
        <end position="60"/>
    </location>
</feature>
<feature type="coiled-coil region" evidence="2">
    <location>
        <begin position="78"/>
        <end position="182"/>
    </location>
</feature>
<dbReference type="GeneID" id="54471603"/>
<keyword evidence="2" id="KW-0175">Coiled coil</keyword>
<dbReference type="InterPro" id="IPR013923">
    <property type="entry name" value="Autophagy-rel_prot_16_dom"/>
</dbReference>
<evidence type="ECO:0000313" key="6">
    <source>
        <dbReference type="Proteomes" id="UP000799767"/>
    </source>
</evidence>
<evidence type="ECO:0000259" key="4">
    <source>
        <dbReference type="Pfam" id="PF08614"/>
    </source>
</evidence>
<organism evidence="5 6">
    <name type="scientific">Neohortaea acidophila</name>
    <dbReference type="NCBI Taxonomy" id="245834"/>
    <lineage>
        <taxon>Eukaryota</taxon>
        <taxon>Fungi</taxon>
        <taxon>Dikarya</taxon>
        <taxon>Ascomycota</taxon>
        <taxon>Pezizomycotina</taxon>
        <taxon>Dothideomycetes</taxon>
        <taxon>Dothideomycetidae</taxon>
        <taxon>Mycosphaerellales</taxon>
        <taxon>Teratosphaeriaceae</taxon>
        <taxon>Neohortaea</taxon>
    </lineage>
</organism>
<evidence type="ECO:0000256" key="3">
    <source>
        <dbReference type="SAM" id="MobiDB-lite"/>
    </source>
</evidence>
<dbReference type="EMBL" id="MU001632">
    <property type="protein sequence ID" value="KAF2486255.1"/>
    <property type="molecule type" value="Genomic_DNA"/>
</dbReference>
<reference evidence="5" key="1">
    <citation type="journal article" date="2020" name="Stud. Mycol.">
        <title>101 Dothideomycetes genomes: a test case for predicting lifestyles and emergence of pathogens.</title>
        <authorList>
            <person name="Haridas S."/>
            <person name="Albert R."/>
            <person name="Binder M."/>
            <person name="Bloem J."/>
            <person name="Labutti K."/>
            <person name="Salamov A."/>
            <person name="Andreopoulos B."/>
            <person name="Baker S."/>
            <person name="Barry K."/>
            <person name="Bills G."/>
            <person name="Bluhm B."/>
            <person name="Cannon C."/>
            <person name="Castanera R."/>
            <person name="Culley D."/>
            <person name="Daum C."/>
            <person name="Ezra D."/>
            <person name="Gonzalez J."/>
            <person name="Henrissat B."/>
            <person name="Kuo A."/>
            <person name="Liang C."/>
            <person name="Lipzen A."/>
            <person name="Lutzoni F."/>
            <person name="Magnuson J."/>
            <person name="Mondo S."/>
            <person name="Nolan M."/>
            <person name="Ohm R."/>
            <person name="Pangilinan J."/>
            <person name="Park H.-J."/>
            <person name="Ramirez L."/>
            <person name="Alfaro M."/>
            <person name="Sun H."/>
            <person name="Tritt A."/>
            <person name="Yoshinaga Y."/>
            <person name="Zwiers L.-H."/>
            <person name="Turgeon B."/>
            <person name="Goodwin S."/>
            <person name="Spatafora J."/>
            <person name="Crous P."/>
            <person name="Grigoriev I."/>
        </authorList>
    </citation>
    <scope>NUCLEOTIDE SEQUENCE</scope>
    <source>
        <strain evidence="5">CBS 113389</strain>
    </source>
</reference>
<dbReference type="Pfam" id="PF08614">
    <property type="entry name" value="ATG16"/>
    <property type="match status" value="1"/>
</dbReference>
<name>A0A6A6Q1V6_9PEZI</name>
<keyword evidence="6" id="KW-1185">Reference proteome</keyword>
<gene>
    <name evidence="5" type="ORF">BDY17DRAFT_245080</name>
</gene>
<evidence type="ECO:0000313" key="5">
    <source>
        <dbReference type="EMBL" id="KAF2486255.1"/>
    </source>
</evidence>
<feature type="domain" description="Autophagy-related protein 16" evidence="4">
    <location>
        <begin position="7"/>
        <end position="195"/>
    </location>
</feature>
<evidence type="ECO:0000256" key="1">
    <source>
        <dbReference type="ARBA" id="ARBA00005331"/>
    </source>
</evidence>